<name>A0ACC2PBZ0_9HYME</name>
<sequence>MAFSNRTTLSKSILEMKFMKKTRDKVEKETSQREGEEYFGNVFSLPKKCGNYITEGSYAFCEGLIEGRLSFQGENPELERLLELEEVEKTGKKEERMTADVSDEQMAAVWKSTTKINVKNILKNERDPADPNEEPKRKKLKFLKPAD</sequence>
<evidence type="ECO:0000313" key="1">
    <source>
        <dbReference type="EMBL" id="KAJ8680930.1"/>
    </source>
</evidence>
<gene>
    <name evidence="1" type="ORF">QAD02_016717</name>
</gene>
<protein>
    <submittedName>
        <fullName evidence="1">Uncharacterized protein</fullName>
    </submittedName>
</protein>
<organism evidence="1 2">
    <name type="scientific">Eretmocerus hayati</name>
    <dbReference type="NCBI Taxonomy" id="131215"/>
    <lineage>
        <taxon>Eukaryota</taxon>
        <taxon>Metazoa</taxon>
        <taxon>Ecdysozoa</taxon>
        <taxon>Arthropoda</taxon>
        <taxon>Hexapoda</taxon>
        <taxon>Insecta</taxon>
        <taxon>Pterygota</taxon>
        <taxon>Neoptera</taxon>
        <taxon>Endopterygota</taxon>
        <taxon>Hymenoptera</taxon>
        <taxon>Apocrita</taxon>
        <taxon>Proctotrupomorpha</taxon>
        <taxon>Chalcidoidea</taxon>
        <taxon>Aphelinidae</taxon>
        <taxon>Aphelininae</taxon>
        <taxon>Eretmocerus</taxon>
    </lineage>
</organism>
<keyword evidence="2" id="KW-1185">Reference proteome</keyword>
<proteinExistence type="predicted"/>
<evidence type="ECO:0000313" key="2">
    <source>
        <dbReference type="Proteomes" id="UP001239111"/>
    </source>
</evidence>
<comment type="caution">
    <text evidence="1">The sequence shown here is derived from an EMBL/GenBank/DDBJ whole genome shotgun (WGS) entry which is preliminary data.</text>
</comment>
<accession>A0ACC2PBZ0</accession>
<reference evidence="1" key="1">
    <citation type="submission" date="2023-04" db="EMBL/GenBank/DDBJ databases">
        <title>A chromosome-level genome assembly of the parasitoid wasp Eretmocerus hayati.</title>
        <authorList>
            <person name="Zhong Y."/>
            <person name="Liu S."/>
            <person name="Liu Y."/>
        </authorList>
    </citation>
    <scope>NUCLEOTIDE SEQUENCE</scope>
    <source>
        <strain evidence="1">ZJU_SS_LIU_2023</strain>
    </source>
</reference>
<dbReference type="Proteomes" id="UP001239111">
    <property type="component" value="Chromosome 2"/>
</dbReference>
<dbReference type="EMBL" id="CM056742">
    <property type="protein sequence ID" value="KAJ8680930.1"/>
    <property type="molecule type" value="Genomic_DNA"/>
</dbReference>